<protein>
    <submittedName>
        <fullName evidence="3">Uncharacterized protein</fullName>
    </submittedName>
</protein>
<feature type="compositionally biased region" description="Gly residues" evidence="1">
    <location>
        <begin position="85"/>
        <end position="103"/>
    </location>
</feature>
<organism evidence="3 4">
    <name type="scientific">Coptis chinensis</name>
    <dbReference type="NCBI Taxonomy" id="261450"/>
    <lineage>
        <taxon>Eukaryota</taxon>
        <taxon>Viridiplantae</taxon>
        <taxon>Streptophyta</taxon>
        <taxon>Embryophyta</taxon>
        <taxon>Tracheophyta</taxon>
        <taxon>Spermatophyta</taxon>
        <taxon>Magnoliopsida</taxon>
        <taxon>Ranunculales</taxon>
        <taxon>Ranunculaceae</taxon>
        <taxon>Coptidoideae</taxon>
        <taxon>Coptis</taxon>
    </lineage>
</organism>
<dbReference type="PANTHER" id="PTHR34656">
    <property type="entry name" value="PYRROLINE-5-CARBOXYLATE REDUCTASE"/>
    <property type="match status" value="1"/>
</dbReference>
<sequence>MTFFTFSFLMIAVLVVAIPTTLVTWITVLVLLSFVGTPRQELVLKTKNIFMDSITRLTIRNVFKEGDSFPVLGNGSTSHFCGHSDSGGGSGGSGGGGSRWWLG</sequence>
<evidence type="ECO:0000313" key="4">
    <source>
        <dbReference type="Proteomes" id="UP000631114"/>
    </source>
</evidence>
<feature type="transmembrane region" description="Helical" evidence="2">
    <location>
        <begin position="6"/>
        <end position="35"/>
    </location>
</feature>
<reference evidence="3 4" key="1">
    <citation type="submission" date="2020-10" db="EMBL/GenBank/DDBJ databases">
        <title>The Coptis chinensis genome and diversification of protoberbering-type alkaloids.</title>
        <authorList>
            <person name="Wang B."/>
            <person name="Shu S."/>
            <person name="Song C."/>
            <person name="Liu Y."/>
        </authorList>
    </citation>
    <scope>NUCLEOTIDE SEQUENCE [LARGE SCALE GENOMIC DNA]</scope>
    <source>
        <strain evidence="3">HL-2020</strain>
        <tissue evidence="3">Leaf</tissue>
    </source>
</reference>
<keyword evidence="2" id="KW-0472">Membrane</keyword>
<proteinExistence type="predicted"/>
<feature type="region of interest" description="Disordered" evidence="1">
    <location>
        <begin position="83"/>
        <end position="103"/>
    </location>
</feature>
<comment type="caution">
    <text evidence="3">The sequence shown here is derived from an EMBL/GenBank/DDBJ whole genome shotgun (WGS) entry which is preliminary data.</text>
</comment>
<name>A0A835M4W1_9MAGN</name>
<keyword evidence="2" id="KW-0812">Transmembrane</keyword>
<keyword evidence="2" id="KW-1133">Transmembrane helix</keyword>
<dbReference type="Proteomes" id="UP000631114">
    <property type="component" value="Unassembled WGS sequence"/>
</dbReference>
<accession>A0A835M4W1</accession>
<evidence type="ECO:0000256" key="2">
    <source>
        <dbReference type="SAM" id="Phobius"/>
    </source>
</evidence>
<keyword evidence="4" id="KW-1185">Reference proteome</keyword>
<gene>
    <name evidence="3" type="ORF">IFM89_025192</name>
</gene>
<evidence type="ECO:0000313" key="3">
    <source>
        <dbReference type="EMBL" id="KAF9610826.1"/>
    </source>
</evidence>
<dbReference type="EMBL" id="JADFTS010000004">
    <property type="protein sequence ID" value="KAF9610826.1"/>
    <property type="molecule type" value="Genomic_DNA"/>
</dbReference>
<evidence type="ECO:0000256" key="1">
    <source>
        <dbReference type="SAM" id="MobiDB-lite"/>
    </source>
</evidence>
<dbReference type="AlphaFoldDB" id="A0A835M4W1"/>
<dbReference type="PANTHER" id="PTHR34656:SF1">
    <property type="entry name" value="PYRROLINE-5-CARBOXYLATE REDUCTASE"/>
    <property type="match status" value="1"/>
</dbReference>